<feature type="region of interest" description="Disordered" evidence="1">
    <location>
        <begin position="358"/>
        <end position="417"/>
    </location>
</feature>
<evidence type="ECO:0000313" key="3">
    <source>
        <dbReference type="Proteomes" id="UP000288429"/>
    </source>
</evidence>
<protein>
    <submittedName>
        <fullName evidence="2">Uncharacterized protein</fullName>
    </submittedName>
</protein>
<feature type="compositionally biased region" description="Polar residues" evidence="1">
    <location>
        <begin position="195"/>
        <end position="205"/>
    </location>
</feature>
<dbReference type="AlphaFoldDB" id="A0A428SVH1"/>
<feature type="compositionally biased region" description="Basic and acidic residues" evidence="1">
    <location>
        <begin position="368"/>
        <end position="391"/>
    </location>
</feature>
<feature type="compositionally biased region" description="Basic and acidic residues" evidence="1">
    <location>
        <begin position="402"/>
        <end position="417"/>
    </location>
</feature>
<reference evidence="2 3" key="1">
    <citation type="submission" date="2017-06" db="EMBL/GenBank/DDBJ databases">
        <title>Cmopartive genomic analysis of Ambrosia Fusariam Clade fungi.</title>
        <authorList>
            <person name="Stajich J.E."/>
            <person name="Carrillo J."/>
            <person name="Kijimoto T."/>
            <person name="Eskalen A."/>
            <person name="O'Donnell K."/>
            <person name="Kasson M."/>
        </authorList>
    </citation>
    <scope>NUCLEOTIDE SEQUENCE [LARGE SCALE GENOMIC DNA]</scope>
    <source>
        <strain evidence="2 3">NRRL 20438</strain>
    </source>
</reference>
<keyword evidence="3" id="KW-1185">Reference proteome</keyword>
<dbReference type="Proteomes" id="UP000288429">
    <property type="component" value="Unassembled WGS sequence"/>
</dbReference>
<proteinExistence type="predicted"/>
<organism evidence="2 3">
    <name type="scientific">Fusarium ambrosium</name>
    <dbReference type="NCBI Taxonomy" id="131363"/>
    <lineage>
        <taxon>Eukaryota</taxon>
        <taxon>Fungi</taxon>
        <taxon>Dikarya</taxon>
        <taxon>Ascomycota</taxon>
        <taxon>Pezizomycotina</taxon>
        <taxon>Sordariomycetes</taxon>
        <taxon>Hypocreomycetidae</taxon>
        <taxon>Hypocreales</taxon>
        <taxon>Nectriaceae</taxon>
        <taxon>Fusarium</taxon>
        <taxon>Fusarium solani species complex</taxon>
    </lineage>
</organism>
<evidence type="ECO:0000313" key="2">
    <source>
        <dbReference type="EMBL" id="RSL93783.1"/>
    </source>
</evidence>
<comment type="caution">
    <text evidence="2">The sequence shown here is derived from an EMBL/GenBank/DDBJ whole genome shotgun (WGS) entry which is preliminary data.</text>
</comment>
<dbReference type="EMBL" id="NIZV01000336">
    <property type="protein sequence ID" value="RSL93783.1"/>
    <property type="molecule type" value="Genomic_DNA"/>
</dbReference>
<name>A0A428SVH1_9HYPO</name>
<feature type="region of interest" description="Disordered" evidence="1">
    <location>
        <begin position="1"/>
        <end position="24"/>
    </location>
</feature>
<feature type="compositionally biased region" description="Pro residues" evidence="1">
    <location>
        <begin position="13"/>
        <end position="24"/>
    </location>
</feature>
<evidence type="ECO:0000256" key="1">
    <source>
        <dbReference type="SAM" id="MobiDB-lite"/>
    </source>
</evidence>
<feature type="compositionally biased region" description="Pro residues" evidence="1">
    <location>
        <begin position="161"/>
        <end position="172"/>
    </location>
</feature>
<gene>
    <name evidence="2" type="ORF">CDV31_014573</name>
</gene>
<feature type="region of interest" description="Disordered" evidence="1">
    <location>
        <begin position="155"/>
        <end position="205"/>
    </location>
</feature>
<accession>A0A428SVH1</accession>
<sequence length="417" mass="46280">MQSTGVLSDDRPFPPGAGPIIEPLPTPEEEHIIRNATAIFTRQLQTAWTRQKAPYGFDGALDKARSAGRDTTEHIFAGAGDRAWLAYYLTVGRPGSHFPGKPSEDRVVSAFQRLPSERRRQVAALVANCEPHHTVTSAIEKLQQPRHRRKRLCVRHTASPPNTPPLALPPPTMGSTPPERALPSDSAADRRETNRTFPSNETANLHMRISNSEHQTASGPHTRHLADVFPAFMCSAIRKNGSLAAVEMVFPYLGNNATVDCAMSLSILPNKVEYLALKLLGWHFETDERGTFRYMVSPNGGSTAMPLETVVLQGARDKVILEYLGDKVRDAVAASLMYKEEVRQSVTYSKCVTLRQEIMNPSQQPPKQAEEKKQDHPDPNKSETEAKKEGDGTIEMSSYVEPMKRDETTKFGADKFK</sequence>